<dbReference type="SUPFAM" id="SSF56784">
    <property type="entry name" value="HAD-like"/>
    <property type="match status" value="1"/>
</dbReference>
<feature type="compositionally biased region" description="Basic and acidic residues" evidence="1">
    <location>
        <begin position="302"/>
        <end position="318"/>
    </location>
</feature>
<feature type="compositionally biased region" description="Basic and acidic residues" evidence="1">
    <location>
        <begin position="254"/>
        <end position="273"/>
    </location>
</feature>
<gene>
    <name evidence="3" type="ORF">RchiOBHm_Chr3g0472301</name>
</gene>
<proteinExistence type="predicted"/>
<dbReference type="SMART" id="SM00577">
    <property type="entry name" value="CPDc"/>
    <property type="match status" value="1"/>
</dbReference>
<dbReference type="STRING" id="74649.A0A2P6RBJ1"/>
<dbReference type="InterPro" id="IPR050365">
    <property type="entry name" value="TIM50"/>
</dbReference>
<feature type="compositionally biased region" description="Basic and acidic residues" evidence="1">
    <location>
        <begin position="457"/>
        <end position="476"/>
    </location>
</feature>
<feature type="compositionally biased region" description="Basic and acidic residues" evidence="1">
    <location>
        <begin position="114"/>
        <end position="127"/>
    </location>
</feature>
<sequence>MMARNLTHYSEPSVQDHGSPRSRNPSRKSQSRTERSPTRHRKSHRGSSPPSEKYSIRPKSPKHARSPSARSPFLQTKRLRRAEAGGVPEREQERINGRGIGRSLQEGGSEGDVGSDRTEKFLGRNDTDGNTSRSRHGTSPSDRNPRSRHRHSPQHAGDTRDEERVTEGRNRNHSRGNDRSMHRENETVRTERMTAKDNTGHMSARSRHDTSPSDQHRRSRHRYYSPQHACDTRHGEKVIEGRERNHSRGNHRSMHMENETERMERMTARESTSHRSSRSRHNTSPSDRHRSRHRSHSPQHTGDTRDKEKVIEGRERNHSRGNYRSMRWENDTERMERMTAKESSGHRSSRSRHGSSPSDRHRSSRHRYHSPHHAGDTRDKEKVIEDCQRNYRRENDRIMHREKHSDRKYETERMETRTAKDSSGHRSARRHTQSTSPLNGHHKNRHRTHSSQQVADIRARNEAPQSREAKDGIEKNDSVAMMSAAEEVLEAQKKQNPSFELSGKFAMETNRFRGDSYKKNLLSSSNYDDDEDYDNERTRGICRLNLAPRKKKLLVFDLNGLLVYRVFCFNKSGIPRDRTPDGKCGNHLVFKRAFAEEFMLFCLERFEVGIWTSALEKNVDGVLDCVMEKLRSRLIFVWDQHQCTDSGFKSLETKMKPLFFKELKRVWDHFEGKFSASDTLLIDDQPYKALLNPPYTGIFLDPYIPDNGTDNALDPKKELGKYLAGLAFADDVQHYVKDNPFGQPAISSEHPDWNFYSHVLRKLGKDLLC</sequence>
<feature type="compositionally biased region" description="Basic and acidic residues" evidence="1">
    <location>
        <begin position="157"/>
        <end position="199"/>
    </location>
</feature>
<evidence type="ECO:0000256" key="1">
    <source>
        <dbReference type="SAM" id="MobiDB-lite"/>
    </source>
</evidence>
<dbReference type="Gramene" id="PRQ43801">
    <property type="protein sequence ID" value="PRQ43801"/>
    <property type="gene ID" value="RchiOBHm_Chr3g0472301"/>
</dbReference>
<feature type="compositionally biased region" description="Basic and acidic residues" evidence="1">
    <location>
        <begin position="206"/>
        <end position="216"/>
    </location>
</feature>
<feature type="compositionally biased region" description="Basic residues" evidence="1">
    <location>
        <begin position="362"/>
        <end position="372"/>
    </location>
</feature>
<feature type="compositionally biased region" description="Polar residues" evidence="1">
    <location>
        <begin position="128"/>
        <end position="142"/>
    </location>
</feature>
<evidence type="ECO:0000313" key="4">
    <source>
        <dbReference type="Proteomes" id="UP000238479"/>
    </source>
</evidence>
<feature type="compositionally biased region" description="Basic and acidic residues" evidence="1">
    <location>
        <begin position="230"/>
        <end position="246"/>
    </location>
</feature>
<feature type="compositionally biased region" description="Basic and acidic residues" evidence="1">
    <location>
        <begin position="326"/>
        <end position="345"/>
    </location>
</feature>
<dbReference type="PANTHER" id="PTHR12210">
    <property type="entry name" value="DULLARD PROTEIN PHOSPHATASE"/>
    <property type="match status" value="1"/>
</dbReference>
<evidence type="ECO:0000259" key="2">
    <source>
        <dbReference type="PROSITE" id="PS50969"/>
    </source>
</evidence>
<accession>A0A2P6RBJ1</accession>
<dbReference type="Proteomes" id="UP000238479">
    <property type="component" value="Chromosome 3"/>
</dbReference>
<protein>
    <submittedName>
        <fullName evidence="3">Putative FCP1 domain, HAD-like domain-containing protein</fullName>
    </submittedName>
</protein>
<dbReference type="AlphaFoldDB" id="A0A2P6RBJ1"/>
<dbReference type="InterPro" id="IPR036412">
    <property type="entry name" value="HAD-like_sf"/>
</dbReference>
<dbReference type="EMBL" id="PDCK01000041">
    <property type="protein sequence ID" value="PRQ43801.1"/>
    <property type="molecule type" value="Genomic_DNA"/>
</dbReference>
<dbReference type="Gene3D" id="3.40.50.1000">
    <property type="entry name" value="HAD superfamily/HAD-like"/>
    <property type="match status" value="1"/>
</dbReference>
<reference evidence="3 4" key="1">
    <citation type="journal article" date="2018" name="Nat. Genet.">
        <title>The Rosa genome provides new insights in the design of modern roses.</title>
        <authorList>
            <person name="Bendahmane M."/>
        </authorList>
    </citation>
    <scope>NUCLEOTIDE SEQUENCE [LARGE SCALE GENOMIC DNA]</scope>
    <source>
        <strain evidence="4">cv. Old Blush</strain>
    </source>
</reference>
<feature type="compositionally biased region" description="Basic residues" evidence="1">
    <location>
        <begin position="440"/>
        <end position="449"/>
    </location>
</feature>
<name>A0A2P6RBJ1_ROSCH</name>
<comment type="caution">
    <text evidence="3">The sequence shown here is derived from an EMBL/GenBank/DDBJ whole genome shotgun (WGS) entry which is preliminary data.</text>
</comment>
<dbReference type="InterPro" id="IPR023214">
    <property type="entry name" value="HAD_sf"/>
</dbReference>
<organism evidence="3 4">
    <name type="scientific">Rosa chinensis</name>
    <name type="common">China rose</name>
    <dbReference type="NCBI Taxonomy" id="74649"/>
    <lineage>
        <taxon>Eukaryota</taxon>
        <taxon>Viridiplantae</taxon>
        <taxon>Streptophyta</taxon>
        <taxon>Embryophyta</taxon>
        <taxon>Tracheophyta</taxon>
        <taxon>Spermatophyta</taxon>
        <taxon>Magnoliopsida</taxon>
        <taxon>eudicotyledons</taxon>
        <taxon>Gunneridae</taxon>
        <taxon>Pentapetalae</taxon>
        <taxon>rosids</taxon>
        <taxon>fabids</taxon>
        <taxon>Rosales</taxon>
        <taxon>Rosaceae</taxon>
        <taxon>Rosoideae</taxon>
        <taxon>Rosoideae incertae sedis</taxon>
        <taxon>Rosa</taxon>
    </lineage>
</organism>
<dbReference type="InterPro" id="IPR004274">
    <property type="entry name" value="FCP1_dom"/>
</dbReference>
<feature type="region of interest" description="Disordered" evidence="1">
    <location>
        <begin position="1"/>
        <end position="476"/>
    </location>
</feature>
<dbReference type="PROSITE" id="PS50969">
    <property type="entry name" value="FCP1"/>
    <property type="match status" value="1"/>
</dbReference>
<feature type="compositionally biased region" description="Basic and acidic residues" evidence="1">
    <location>
        <begin position="373"/>
        <end position="424"/>
    </location>
</feature>
<evidence type="ECO:0000313" key="3">
    <source>
        <dbReference type="EMBL" id="PRQ43801.1"/>
    </source>
</evidence>
<feature type="domain" description="FCP1 homology" evidence="2">
    <location>
        <begin position="547"/>
        <end position="726"/>
    </location>
</feature>
<dbReference type="Pfam" id="PF03031">
    <property type="entry name" value="NIF"/>
    <property type="match status" value="1"/>
</dbReference>
<keyword evidence="4" id="KW-1185">Reference proteome</keyword>